<dbReference type="PANTHER" id="PTHR33992">
    <property type="entry name" value="RIBONUCLEASE P PROTEIN COMPONENT"/>
    <property type="match status" value="1"/>
</dbReference>
<keyword evidence="3 6" id="KW-0255">Endonuclease</keyword>
<organism evidence="8 9">
    <name type="scientific">Candidatus Liberibacter ctenarytainae</name>
    <dbReference type="NCBI Taxonomy" id="2020335"/>
    <lineage>
        <taxon>Bacteria</taxon>
        <taxon>Pseudomonadati</taxon>
        <taxon>Pseudomonadota</taxon>
        <taxon>Alphaproteobacteria</taxon>
        <taxon>Hyphomicrobiales</taxon>
        <taxon>Rhizobiaceae</taxon>
        <taxon>Liberibacter</taxon>
    </lineage>
</organism>
<name>A0A937AJC2_9HYPH</name>
<keyword evidence="5 6" id="KW-0694">RNA-binding</keyword>
<evidence type="ECO:0000256" key="1">
    <source>
        <dbReference type="ARBA" id="ARBA00022694"/>
    </source>
</evidence>
<keyword evidence="2 6" id="KW-0540">Nuclease</keyword>
<dbReference type="HAMAP" id="MF_00227">
    <property type="entry name" value="RNase_P"/>
    <property type="match status" value="1"/>
</dbReference>
<proteinExistence type="inferred from homology"/>
<dbReference type="SUPFAM" id="SSF54211">
    <property type="entry name" value="Ribosomal protein S5 domain 2-like"/>
    <property type="match status" value="1"/>
</dbReference>
<comment type="similarity">
    <text evidence="6">Belongs to the RnpA family.</text>
</comment>
<comment type="caution">
    <text evidence="8">The sequence shown here is derived from an EMBL/GenBank/DDBJ whole genome shotgun (WGS) entry which is preliminary data.</text>
</comment>
<evidence type="ECO:0000313" key="9">
    <source>
        <dbReference type="Proteomes" id="UP000736856"/>
    </source>
</evidence>
<comment type="catalytic activity">
    <reaction evidence="6">
        <text>Endonucleolytic cleavage of RNA, removing 5'-extranucleotides from tRNA precursor.</text>
        <dbReference type="EC" id="3.1.26.5"/>
    </reaction>
</comment>
<comment type="subunit">
    <text evidence="6">Consists of a catalytic RNA component (M1 or rnpB) and a protein subunit.</text>
</comment>
<dbReference type="EC" id="3.1.26.5" evidence="6 7"/>
<accession>A0A937AJC2</accession>
<dbReference type="NCBIfam" id="TIGR00188">
    <property type="entry name" value="rnpA"/>
    <property type="match status" value="1"/>
</dbReference>
<dbReference type="InterPro" id="IPR014721">
    <property type="entry name" value="Ribsml_uS5_D2-typ_fold_subgr"/>
</dbReference>
<protein>
    <recommendedName>
        <fullName evidence="6 7">Ribonuclease P protein component</fullName>
        <shortName evidence="6">RNase P protein</shortName>
        <shortName evidence="6">RNaseP protein</shortName>
        <ecNumber evidence="6 7">3.1.26.5</ecNumber>
    </recommendedName>
    <alternativeName>
        <fullName evidence="6">Protein C5</fullName>
    </alternativeName>
</protein>
<keyword evidence="4 6" id="KW-0378">Hydrolase</keyword>
<dbReference type="InterPro" id="IPR000100">
    <property type="entry name" value="RNase_P"/>
</dbReference>
<evidence type="ECO:0000256" key="5">
    <source>
        <dbReference type="ARBA" id="ARBA00022884"/>
    </source>
</evidence>
<dbReference type="GO" id="GO:0000049">
    <property type="term" value="F:tRNA binding"/>
    <property type="evidence" value="ECO:0007669"/>
    <property type="project" value="UniProtKB-UniRule"/>
</dbReference>
<dbReference type="PANTHER" id="PTHR33992:SF1">
    <property type="entry name" value="RIBONUCLEASE P PROTEIN COMPONENT"/>
    <property type="match status" value="1"/>
</dbReference>
<keyword evidence="1 6" id="KW-0819">tRNA processing</keyword>
<evidence type="ECO:0000256" key="4">
    <source>
        <dbReference type="ARBA" id="ARBA00022801"/>
    </source>
</evidence>
<comment type="function">
    <text evidence="6">RNaseP catalyzes the removal of the 5'-leader sequence from pre-tRNA to produce the mature 5'-terminus. It can also cleave other RNA substrates such as 4.5S RNA. The protein component plays an auxiliary but essential role in vivo by binding to the 5'-leader sequence and broadening the substrate specificity of the ribozyme.</text>
</comment>
<evidence type="ECO:0000256" key="6">
    <source>
        <dbReference type="HAMAP-Rule" id="MF_00227"/>
    </source>
</evidence>
<dbReference type="GO" id="GO:0030677">
    <property type="term" value="C:ribonuclease P complex"/>
    <property type="evidence" value="ECO:0007669"/>
    <property type="project" value="TreeGrafter"/>
</dbReference>
<dbReference type="InterPro" id="IPR020568">
    <property type="entry name" value="Ribosomal_Su5_D2-typ_SF"/>
</dbReference>
<evidence type="ECO:0000256" key="7">
    <source>
        <dbReference type="NCBIfam" id="TIGR00188"/>
    </source>
</evidence>
<evidence type="ECO:0000256" key="2">
    <source>
        <dbReference type="ARBA" id="ARBA00022722"/>
    </source>
</evidence>
<dbReference type="GO" id="GO:0042781">
    <property type="term" value="F:3'-tRNA processing endoribonuclease activity"/>
    <property type="evidence" value="ECO:0007669"/>
    <property type="project" value="TreeGrafter"/>
</dbReference>
<dbReference type="Gene3D" id="3.30.230.10">
    <property type="match status" value="1"/>
</dbReference>
<reference evidence="8" key="1">
    <citation type="submission" date="2019-02" db="EMBL/GenBank/DDBJ databases">
        <title>A novel Candidatus Liberibacter species associated with the New Zealand native fuchsia psyllid, Ctenarytaina fuchsiae.</title>
        <authorList>
            <person name="Thompson S.M."/>
            <person name="Jorgensen N."/>
            <person name="David C."/>
            <person name="Bulman S.R."/>
            <person name="Smith G.R."/>
        </authorList>
    </citation>
    <scope>NUCLEOTIDE SEQUENCE</scope>
    <source>
        <strain evidence="8">Oxford</strain>
    </source>
</reference>
<dbReference type="GO" id="GO:0004526">
    <property type="term" value="F:ribonuclease P activity"/>
    <property type="evidence" value="ECO:0007669"/>
    <property type="project" value="UniProtKB-UniRule"/>
</dbReference>
<dbReference type="Proteomes" id="UP000736856">
    <property type="component" value="Unassembled WGS sequence"/>
</dbReference>
<evidence type="ECO:0000256" key="3">
    <source>
        <dbReference type="ARBA" id="ARBA00022759"/>
    </source>
</evidence>
<evidence type="ECO:0000313" key="8">
    <source>
        <dbReference type="EMBL" id="MBL0848767.1"/>
    </source>
</evidence>
<dbReference type="Pfam" id="PF00825">
    <property type="entry name" value="Ribonuclease_P"/>
    <property type="match status" value="1"/>
</dbReference>
<sequence>MKDVCRLKNRRQFAVVKGGVSRNGSFFSLAVFNHKNPDLPPRVGFTVTKKQGCAVKRNRIRRRLKEIVRLYSKGILEPGHDYVLIAKRNTLFAPFKDLCFQFVRRASHKTSCSCSKKIVSRKS</sequence>
<dbReference type="EMBL" id="SEOL01000002">
    <property type="protein sequence ID" value="MBL0848767.1"/>
    <property type="molecule type" value="Genomic_DNA"/>
</dbReference>
<dbReference type="GO" id="GO:0001682">
    <property type="term" value="P:tRNA 5'-leader removal"/>
    <property type="evidence" value="ECO:0007669"/>
    <property type="project" value="UniProtKB-UniRule"/>
</dbReference>
<dbReference type="AlphaFoldDB" id="A0A937AJC2"/>
<gene>
    <name evidence="6 8" type="primary">rnpA</name>
    <name evidence="8" type="ORF">EU981_01495</name>
</gene>